<comment type="caution">
    <text evidence="7">The sequence shown here is derived from an EMBL/GenBank/DDBJ whole genome shotgun (WGS) entry which is preliminary data.</text>
</comment>
<dbReference type="GO" id="GO:0005886">
    <property type="term" value="C:plasma membrane"/>
    <property type="evidence" value="ECO:0007669"/>
    <property type="project" value="UniProtKB-SubCell"/>
</dbReference>
<reference evidence="7" key="1">
    <citation type="submission" date="2021-01" db="EMBL/GenBank/DDBJ databases">
        <title>Whole genome shotgun sequence of Actinoplanes rishiriensis NBRC 108556.</title>
        <authorList>
            <person name="Komaki H."/>
            <person name="Tamura T."/>
        </authorList>
    </citation>
    <scope>NUCLEOTIDE SEQUENCE</scope>
    <source>
        <strain evidence="7">NBRC 108556</strain>
    </source>
</reference>
<keyword evidence="5 6" id="KW-0472">Membrane</keyword>
<feature type="transmembrane region" description="Helical" evidence="6">
    <location>
        <begin position="55"/>
        <end position="72"/>
    </location>
</feature>
<dbReference type="InterPro" id="IPR050833">
    <property type="entry name" value="Poly_Biosynth_Transport"/>
</dbReference>
<feature type="transmembrane region" description="Helical" evidence="6">
    <location>
        <begin position="225"/>
        <end position="242"/>
    </location>
</feature>
<organism evidence="7 8">
    <name type="scientific">Paractinoplanes rishiriensis</name>
    <dbReference type="NCBI Taxonomy" id="1050105"/>
    <lineage>
        <taxon>Bacteria</taxon>
        <taxon>Bacillati</taxon>
        <taxon>Actinomycetota</taxon>
        <taxon>Actinomycetes</taxon>
        <taxon>Micromonosporales</taxon>
        <taxon>Micromonosporaceae</taxon>
        <taxon>Paractinoplanes</taxon>
    </lineage>
</organism>
<feature type="transmembrane region" description="Helical" evidence="6">
    <location>
        <begin position="335"/>
        <end position="357"/>
    </location>
</feature>
<dbReference type="AlphaFoldDB" id="A0A919JVC1"/>
<proteinExistence type="predicted"/>
<evidence type="ECO:0008006" key="9">
    <source>
        <dbReference type="Google" id="ProtNLM"/>
    </source>
</evidence>
<sequence>MADLRVAPAPATGLAARLRDPVVHLIAAQLLMGLVALAANVMMVRTLDPAHRGEVALLLQVVYLASQGLLLGTERSFVAAYHEVPPAAAIRAYARLLVVPCGVGVAVVAGYAALAPPRLDPGPLVLALIAAFALVEAAGLATRSIAIAVGRAQDFLTCRVVETVLLLGGMTALFLAGATRPEAWLLAYLLAGALPTAGFVAYWLRRPAQQADRPVDDRNRLVRRQGLALFPAALSNMAMLRSDRLALPALASTTALGLYAAVATMTELLAWPLRAYADSRLGRWRRAHREGRLHTRRILAGSLVFVLAAGPLVAGGLYLLIVPVFGDRYAPARDVVLPLVAAAGLYALSRVSLGLMVAKGHGALVSAAEIAGFVVSFAAYLLLIPAYGMLGAAYGSLLGYGACLVFALLADRLPRSAP</sequence>
<name>A0A919JVC1_9ACTN</name>
<evidence type="ECO:0000256" key="4">
    <source>
        <dbReference type="ARBA" id="ARBA00022989"/>
    </source>
</evidence>
<comment type="subcellular location">
    <subcellularLocation>
        <location evidence="1">Cell membrane</location>
        <topology evidence="1">Multi-pass membrane protein</topology>
    </subcellularLocation>
</comment>
<dbReference type="Proteomes" id="UP000636960">
    <property type="component" value="Unassembled WGS sequence"/>
</dbReference>
<feature type="transmembrane region" description="Helical" evidence="6">
    <location>
        <begin position="298"/>
        <end position="323"/>
    </location>
</feature>
<gene>
    <name evidence="7" type="ORF">Ari01nite_15620</name>
</gene>
<evidence type="ECO:0000256" key="2">
    <source>
        <dbReference type="ARBA" id="ARBA00022475"/>
    </source>
</evidence>
<keyword evidence="2" id="KW-1003">Cell membrane</keyword>
<evidence type="ECO:0000313" key="7">
    <source>
        <dbReference type="EMBL" id="GIE94097.1"/>
    </source>
</evidence>
<keyword evidence="4 6" id="KW-1133">Transmembrane helix</keyword>
<feature type="transmembrane region" description="Helical" evidence="6">
    <location>
        <begin position="254"/>
        <end position="277"/>
    </location>
</feature>
<dbReference type="RefSeq" id="WP_203780423.1">
    <property type="nucleotide sequence ID" value="NZ_BOMV01000009.1"/>
</dbReference>
<dbReference type="PANTHER" id="PTHR30250">
    <property type="entry name" value="PST FAMILY PREDICTED COLANIC ACID TRANSPORTER"/>
    <property type="match status" value="1"/>
</dbReference>
<dbReference type="EMBL" id="BOMV01000009">
    <property type="protein sequence ID" value="GIE94097.1"/>
    <property type="molecule type" value="Genomic_DNA"/>
</dbReference>
<feature type="transmembrane region" description="Helical" evidence="6">
    <location>
        <begin position="126"/>
        <end position="148"/>
    </location>
</feature>
<evidence type="ECO:0000256" key="6">
    <source>
        <dbReference type="SAM" id="Phobius"/>
    </source>
</evidence>
<evidence type="ECO:0000256" key="1">
    <source>
        <dbReference type="ARBA" id="ARBA00004651"/>
    </source>
</evidence>
<accession>A0A919JVC1</accession>
<feature type="transmembrane region" description="Helical" evidence="6">
    <location>
        <begin position="21"/>
        <end position="43"/>
    </location>
</feature>
<keyword evidence="8" id="KW-1185">Reference proteome</keyword>
<feature type="transmembrane region" description="Helical" evidence="6">
    <location>
        <begin position="160"/>
        <end position="179"/>
    </location>
</feature>
<evidence type="ECO:0000256" key="5">
    <source>
        <dbReference type="ARBA" id="ARBA00023136"/>
    </source>
</evidence>
<feature type="transmembrane region" description="Helical" evidence="6">
    <location>
        <begin position="93"/>
        <end position="114"/>
    </location>
</feature>
<keyword evidence="3 6" id="KW-0812">Transmembrane</keyword>
<evidence type="ECO:0000313" key="8">
    <source>
        <dbReference type="Proteomes" id="UP000636960"/>
    </source>
</evidence>
<evidence type="ECO:0000256" key="3">
    <source>
        <dbReference type="ARBA" id="ARBA00022692"/>
    </source>
</evidence>
<dbReference type="PANTHER" id="PTHR30250:SF11">
    <property type="entry name" value="O-ANTIGEN TRANSPORTER-RELATED"/>
    <property type="match status" value="1"/>
</dbReference>
<feature type="transmembrane region" description="Helical" evidence="6">
    <location>
        <begin position="364"/>
        <end position="383"/>
    </location>
</feature>
<protein>
    <recommendedName>
        <fullName evidence="9">Polysaccharide biosynthesis protein</fullName>
    </recommendedName>
</protein>
<feature type="transmembrane region" description="Helical" evidence="6">
    <location>
        <begin position="185"/>
        <end position="204"/>
    </location>
</feature>
<feature type="transmembrane region" description="Helical" evidence="6">
    <location>
        <begin position="389"/>
        <end position="410"/>
    </location>
</feature>